<evidence type="ECO:0000256" key="3">
    <source>
        <dbReference type="ARBA" id="ARBA00022777"/>
    </source>
</evidence>
<proteinExistence type="inferred from homology"/>
<evidence type="ECO:0000313" key="6">
    <source>
        <dbReference type="Proteomes" id="UP000760472"/>
    </source>
</evidence>
<comment type="similarity">
    <text evidence="1">Belongs to the HipA Ser/Thr kinase family.</text>
</comment>
<dbReference type="InterPro" id="IPR052028">
    <property type="entry name" value="HipA_Ser/Thr_kinase"/>
</dbReference>
<evidence type="ECO:0000256" key="1">
    <source>
        <dbReference type="ARBA" id="ARBA00010164"/>
    </source>
</evidence>
<protein>
    <submittedName>
        <fullName evidence="5">HipA domain-containing protein</fullName>
    </submittedName>
</protein>
<reference evidence="5 6" key="1">
    <citation type="submission" date="2021-02" db="EMBL/GenBank/DDBJ databases">
        <title>A novel species of genus Amphritea isolated from a fishpond in China.</title>
        <authorList>
            <person name="Lu H."/>
        </authorList>
    </citation>
    <scope>NUCLEOTIDE SEQUENCE [LARGE SCALE GENOMIC DNA]</scope>
    <source>
        <strain evidence="5 6">RP18W</strain>
    </source>
</reference>
<sequence>MSSNKNPLMKDVAAKAFYGSDKVSAALDVSRQAFFQKGRQFTKGLSISGVQQKLSLKVDSDTSALVPTTNDGEYILKPSPDGLEACAEMEHLCMGISRAMGIETAESGLVEFSDGEKAYITKRYDRTSTGKLHQEDLCSLSDLLKDDKYGSSYEAAGVLLRAVTGNKMAVQNEYFKRVLLSYLVGNDDQHLKNFSVIRQPDNKGLTYDRLTPNYDILCTEFYPTDGIGQLAMPLLESEKEGVFSEAHDYFGYYTRQDFMMLAEKIGLRSVAAEKAIKSFGKKLGLANQLIDRSYVPEHLKEKMKDLVALRYRAICAEKPQLNE</sequence>
<dbReference type="PANTHER" id="PTHR37419">
    <property type="entry name" value="SERINE/THREONINE-PROTEIN KINASE TOXIN HIPA"/>
    <property type="match status" value="1"/>
</dbReference>
<dbReference type="RefSeq" id="WP_205209489.1">
    <property type="nucleotide sequence ID" value="NZ_JAFFZO010000006.1"/>
</dbReference>
<dbReference type="Gene3D" id="1.10.1070.20">
    <property type="match status" value="1"/>
</dbReference>
<keyword evidence="2" id="KW-0808">Transferase</keyword>
<evidence type="ECO:0000313" key="5">
    <source>
        <dbReference type="EMBL" id="MBN0985847.1"/>
    </source>
</evidence>
<accession>A0ABS2W2B1</accession>
<evidence type="ECO:0000259" key="4">
    <source>
        <dbReference type="Pfam" id="PF07804"/>
    </source>
</evidence>
<name>A0ABS2W2B1_9GAMM</name>
<gene>
    <name evidence="5" type="ORF">JW498_00525</name>
</gene>
<comment type="caution">
    <text evidence="5">The sequence shown here is derived from an EMBL/GenBank/DDBJ whole genome shotgun (WGS) entry which is preliminary data.</text>
</comment>
<dbReference type="PANTHER" id="PTHR37419:SF1">
    <property type="entry name" value="SERINE_THREONINE-PROTEIN KINASE TOXIN HIPA"/>
    <property type="match status" value="1"/>
</dbReference>
<dbReference type="Proteomes" id="UP000760472">
    <property type="component" value="Unassembled WGS sequence"/>
</dbReference>
<organism evidence="5 6">
    <name type="scientific">Amphritea pacifica</name>
    <dbReference type="NCBI Taxonomy" id="2811233"/>
    <lineage>
        <taxon>Bacteria</taxon>
        <taxon>Pseudomonadati</taxon>
        <taxon>Pseudomonadota</taxon>
        <taxon>Gammaproteobacteria</taxon>
        <taxon>Oceanospirillales</taxon>
        <taxon>Oceanospirillaceae</taxon>
        <taxon>Amphritea</taxon>
    </lineage>
</organism>
<keyword evidence="6" id="KW-1185">Reference proteome</keyword>
<feature type="domain" description="HipA-like C-terminal" evidence="4">
    <location>
        <begin position="45"/>
        <end position="279"/>
    </location>
</feature>
<dbReference type="InterPro" id="IPR012893">
    <property type="entry name" value="HipA-like_C"/>
</dbReference>
<dbReference type="Pfam" id="PF07804">
    <property type="entry name" value="HipA_C"/>
    <property type="match status" value="1"/>
</dbReference>
<keyword evidence="3" id="KW-0418">Kinase</keyword>
<evidence type="ECO:0000256" key="2">
    <source>
        <dbReference type="ARBA" id="ARBA00022679"/>
    </source>
</evidence>
<dbReference type="EMBL" id="JAFFZP010000001">
    <property type="protein sequence ID" value="MBN0985847.1"/>
    <property type="molecule type" value="Genomic_DNA"/>
</dbReference>